<dbReference type="InterPro" id="IPR020631">
    <property type="entry name" value="THF_DH/CycHdrlase_NAD-bd_dom"/>
</dbReference>
<keyword evidence="10" id="KW-0521">NADP</keyword>
<comment type="subunit">
    <text evidence="4">Homodimer.</text>
</comment>
<evidence type="ECO:0000256" key="10">
    <source>
        <dbReference type="ARBA" id="ARBA00022857"/>
    </source>
</evidence>
<dbReference type="Gene3D" id="3.40.50.10860">
    <property type="entry name" value="Leucine Dehydrogenase, chain A, domain 1"/>
    <property type="match status" value="1"/>
</dbReference>
<comment type="similarity">
    <text evidence="2">In the N-terminal section; belongs to the tetrahydrofolate dehydrogenase/cyclohydrolase family.</text>
</comment>
<evidence type="ECO:0000256" key="6">
    <source>
        <dbReference type="ARBA" id="ARBA00022598"/>
    </source>
</evidence>
<dbReference type="SUPFAM" id="SSF52540">
    <property type="entry name" value="P-loop containing nucleoside triphosphate hydrolases"/>
    <property type="match status" value="1"/>
</dbReference>
<dbReference type="Proteomes" id="UP001363151">
    <property type="component" value="Unassembled WGS sequence"/>
</dbReference>
<feature type="region of interest" description="Disordered" evidence="13">
    <location>
        <begin position="225"/>
        <end position="321"/>
    </location>
</feature>
<evidence type="ECO:0000256" key="8">
    <source>
        <dbReference type="ARBA" id="ARBA00022801"/>
    </source>
</evidence>
<evidence type="ECO:0000256" key="11">
    <source>
        <dbReference type="ARBA" id="ARBA00023002"/>
    </source>
</evidence>
<evidence type="ECO:0000256" key="2">
    <source>
        <dbReference type="ARBA" id="ARBA00005559"/>
    </source>
</evidence>
<accession>A0ABR1FJC7</accession>
<keyword evidence="5" id="KW-0554">One-carbon metabolism</keyword>
<proteinExistence type="inferred from homology"/>
<dbReference type="Gene3D" id="3.30.1510.10">
    <property type="entry name" value="Domain 2, N(10)-formyltetrahydrofolate synthetase"/>
    <property type="match status" value="1"/>
</dbReference>
<gene>
    <name evidence="16" type="primary">THFS</name>
    <name evidence="16" type="ORF">SO694_00083171</name>
</gene>
<evidence type="ECO:0000313" key="16">
    <source>
        <dbReference type="EMBL" id="KAK7231948.1"/>
    </source>
</evidence>
<comment type="similarity">
    <text evidence="3">In the C-terminal section; belongs to the formate--tetrahydrofolate ligase family.</text>
</comment>
<keyword evidence="9" id="KW-0067">ATP-binding</keyword>
<evidence type="ECO:0000256" key="7">
    <source>
        <dbReference type="ARBA" id="ARBA00022741"/>
    </source>
</evidence>
<feature type="compositionally biased region" description="Basic residues" evidence="13">
    <location>
        <begin position="270"/>
        <end position="280"/>
    </location>
</feature>
<evidence type="ECO:0000256" key="9">
    <source>
        <dbReference type="ARBA" id="ARBA00022840"/>
    </source>
</evidence>
<dbReference type="Pfam" id="PF00763">
    <property type="entry name" value="THF_DHG_CYH"/>
    <property type="match status" value="1"/>
</dbReference>
<dbReference type="EMBL" id="JBBJCI010000372">
    <property type="protein sequence ID" value="KAK7231948.1"/>
    <property type="molecule type" value="Genomic_DNA"/>
</dbReference>
<dbReference type="PROSITE" id="PS00721">
    <property type="entry name" value="FTHFS_1"/>
    <property type="match status" value="1"/>
</dbReference>
<evidence type="ECO:0000259" key="14">
    <source>
        <dbReference type="Pfam" id="PF00763"/>
    </source>
</evidence>
<evidence type="ECO:0000256" key="12">
    <source>
        <dbReference type="ARBA" id="ARBA00023268"/>
    </source>
</evidence>
<organism evidence="16 17">
    <name type="scientific">Aureococcus anophagefferens</name>
    <name type="common">Harmful bloom alga</name>
    <dbReference type="NCBI Taxonomy" id="44056"/>
    <lineage>
        <taxon>Eukaryota</taxon>
        <taxon>Sar</taxon>
        <taxon>Stramenopiles</taxon>
        <taxon>Ochrophyta</taxon>
        <taxon>Pelagophyceae</taxon>
        <taxon>Pelagomonadales</taxon>
        <taxon>Pelagomonadaceae</taxon>
        <taxon>Aureococcus</taxon>
    </lineage>
</organism>
<dbReference type="PRINTS" id="PR00085">
    <property type="entry name" value="THFDHDRGNASE"/>
</dbReference>
<dbReference type="InterPro" id="IPR046346">
    <property type="entry name" value="Aminoacid_DH-like_N_sf"/>
</dbReference>
<dbReference type="InterPro" id="IPR000559">
    <property type="entry name" value="Formate_THF_ligase"/>
</dbReference>
<keyword evidence="11" id="KW-0560">Oxidoreductase</keyword>
<keyword evidence="12" id="KW-0511">Multifunctional enzyme</keyword>
<dbReference type="GO" id="GO:0016874">
    <property type="term" value="F:ligase activity"/>
    <property type="evidence" value="ECO:0007669"/>
    <property type="project" value="UniProtKB-KW"/>
</dbReference>
<sequence length="706" mass="73468">MGNKDVVVGAVAGAAAAYALATYLQVDKPTAAAAAASPRTAAAASSTTTTTDAEVIDGKAIAAQIRGEIKASVGERKDSATYVRMKKKAAAEVGFHSVDVNLPADAGEGDLEAVMRLNADPQIHGILVQLPLPSHVNEAAVLKRISVDKDADGFAALNVGNLDIAAVARGADVVVAAIGKPEFIKGAWLKPGCVVIDVGINAVDDATAKRATALVGDADYGGQKAATTRSARAARRARAPPFEAGTARLTPVPRDIAISQACTPLPLERRRARRRARRAHPLGPAQGQGRRGQGRGAPRGRARGSSSSSAASTRRLGEGKSTTTIGLCQALGKNLGKRAVTTIRQPSQGPTFGIKGGAAGGGYSQVIPMEEFNLHMTGDIHADRRREQSARGRGRRRVFHEATQKDEALFNRLCPLSKKKDAAIKRPLAASQVEIGRGPNEKGMTRDAGPDIAVAPEIMAVLALAADAGDFRTRLGKMCVGRSRADGLHGGAMTIEGTPVLVHAGPFANIAHGNSSVVADKVGLKLVGEDGFVATEAASGADIGGREVLRHQVPRGRPDAQGGDGAVDLADAVVAACASAKDEFTPYDLEDPVKTKVAKICEGIYKAGEVTYSDEAEAQLAAYERQGLGGLPVCIAKTQYSLSTDAKLKGVPEGHTVNAREVRARGRGLPPTTLCGDIMTVPGLPTRPGFVDVDYDHEKHRVLGLF</sequence>
<dbReference type="InterPro" id="IPR027417">
    <property type="entry name" value="P-loop_NTPase"/>
</dbReference>
<evidence type="ECO:0000259" key="15">
    <source>
        <dbReference type="Pfam" id="PF02882"/>
    </source>
</evidence>
<feature type="compositionally biased region" description="Low complexity" evidence="13">
    <location>
        <begin position="303"/>
        <end position="312"/>
    </location>
</feature>
<keyword evidence="6 16" id="KW-0436">Ligase</keyword>
<evidence type="ECO:0000256" key="3">
    <source>
        <dbReference type="ARBA" id="ARBA00006985"/>
    </source>
</evidence>
<evidence type="ECO:0000256" key="4">
    <source>
        <dbReference type="ARBA" id="ARBA00011738"/>
    </source>
</evidence>
<dbReference type="PANTHER" id="PTHR48099">
    <property type="entry name" value="C-1-TETRAHYDROFOLATE SYNTHASE, CYTOPLASMIC-RELATED"/>
    <property type="match status" value="1"/>
</dbReference>
<dbReference type="Pfam" id="PF02882">
    <property type="entry name" value="THF_DHG_CYH_C"/>
    <property type="match status" value="1"/>
</dbReference>
<protein>
    <submittedName>
        <fullName evidence="16">Formate-tetrahydrofolate ligase</fullName>
    </submittedName>
</protein>
<evidence type="ECO:0000313" key="17">
    <source>
        <dbReference type="Proteomes" id="UP001363151"/>
    </source>
</evidence>
<reference evidence="16 17" key="1">
    <citation type="submission" date="2024-03" db="EMBL/GenBank/DDBJ databases">
        <title>Aureococcus anophagefferens CCMP1851 and Kratosvirus quantuckense: Draft genome of a second virus-susceptible host strain in the model system.</title>
        <authorList>
            <person name="Chase E."/>
            <person name="Truchon A.R."/>
            <person name="Schepens W."/>
            <person name="Wilhelm S.W."/>
        </authorList>
    </citation>
    <scope>NUCLEOTIDE SEQUENCE [LARGE SCALE GENOMIC DNA]</scope>
    <source>
        <strain evidence="16 17">CCMP1851</strain>
    </source>
</reference>
<dbReference type="Gene3D" id="3.10.410.10">
    <property type="entry name" value="Formyltetrahydrofolate synthetase, domain 3"/>
    <property type="match status" value="1"/>
</dbReference>
<dbReference type="SUPFAM" id="SSF51735">
    <property type="entry name" value="NAD(P)-binding Rossmann-fold domains"/>
    <property type="match status" value="1"/>
</dbReference>
<dbReference type="InterPro" id="IPR020630">
    <property type="entry name" value="THF_DH/CycHdrlase_cat_dom"/>
</dbReference>
<keyword evidence="17" id="KW-1185">Reference proteome</keyword>
<evidence type="ECO:0000256" key="13">
    <source>
        <dbReference type="SAM" id="MobiDB-lite"/>
    </source>
</evidence>
<comment type="pathway">
    <text evidence="1">One-carbon metabolism; tetrahydrofolate interconversion.</text>
</comment>
<comment type="caution">
    <text evidence="16">The sequence shown here is derived from an EMBL/GenBank/DDBJ whole genome shotgun (WGS) entry which is preliminary data.</text>
</comment>
<dbReference type="Gene3D" id="3.40.50.300">
    <property type="entry name" value="P-loop containing nucleotide triphosphate hydrolases"/>
    <property type="match status" value="2"/>
</dbReference>
<dbReference type="Pfam" id="PF01268">
    <property type="entry name" value="FTHFS"/>
    <property type="match status" value="3"/>
</dbReference>
<keyword evidence="7" id="KW-0547">Nucleotide-binding</keyword>
<feature type="domain" description="Tetrahydrofolate dehydrogenase/cyclohydrolase catalytic" evidence="14">
    <location>
        <begin position="61"/>
        <end position="152"/>
    </location>
</feature>
<dbReference type="PANTHER" id="PTHR48099:SF5">
    <property type="entry name" value="C-1-TETRAHYDROFOLATE SYNTHASE, CYTOPLASMIC"/>
    <property type="match status" value="1"/>
</dbReference>
<dbReference type="InterPro" id="IPR036291">
    <property type="entry name" value="NAD(P)-bd_dom_sf"/>
</dbReference>
<name>A0ABR1FJC7_AURAN</name>
<dbReference type="Gene3D" id="3.40.50.720">
    <property type="entry name" value="NAD(P)-binding Rossmann-like Domain"/>
    <property type="match status" value="1"/>
</dbReference>
<keyword evidence="8" id="KW-0378">Hydrolase</keyword>
<dbReference type="SUPFAM" id="SSF53223">
    <property type="entry name" value="Aminoacid dehydrogenase-like, N-terminal domain"/>
    <property type="match status" value="1"/>
</dbReference>
<evidence type="ECO:0000256" key="1">
    <source>
        <dbReference type="ARBA" id="ARBA00004777"/>
    </source>
</evidence>
<feature type="domain" description="Tetrahydrofolate dehydrogenase/cyclohydrolase NAD(P)-binding" evidence="15">
    <location>
        <begin position="163"/>
        <end position="222"/>
    </location>
</feature>
<dbReference type="InterPro" id="IPR020628">
    <property type="entry name" value="Formate_THF_ligase_CS"/>
</dbReference>
<evidence type="ECO:0000256" key="5">
    <source>
        <dbReference type="ARBA" id="ARBA00022563"/>
    </source>
</evidence>
<dbReference type="InterPro" id="IPR000672">
    <property type="entry name" value="THF_DH/CycHdrlase"/>
</dbReference>